<dbReference type="Proteomes" id="UP000601223">
    <property type="component" value="Unassembled WGS sequence"/>
</dbReference>
<proteinExistence type="predicted"/>
<evidence type="ECO:0000256" key="1">
    <source>
        <dbReference type="ARBA" id="ARBA00002494"/>
    </source>
</evidence>
<dbReference type="InterPro" id="IPR005805">
    <property type="entry name" value="Rieske_Fe-S_prot_C"/>
</dbReference>
<sequence>MLTGVGAAAAGGLAGANSAAAAGSAATAADPVTPAADPVALGPAADIPVGGGKVYGTAMVVVTQPSAGDFKAFTSICTHWGCQVAAVENDQIICRCHGSRFSATDGSVLAGPATLPLGSTAVAVKDGQIILG</sequence>
<comment type="function">
    <text evidence="1">Iron-sulfur subunit of the cytochrome bc1 complex, an essential component of the respiratory electron transport chain required for ATP synthesis. The bc1 complex catalyzes the oxidation of menaquinol and the reduction of cytochrome c in the respiratory chain. The bc1 complex operates through a Q-cycle mechanism that couples electron transfer to generation of the proton gradient that drives ATP synthesis.</text>
</comment>
<dbReference type="PANTHER" id="PTHR10134">
    <property type="entry name" value="CYTOCHROME B-C1 COMPLEX SUBUNIT RIESKE, MITOCHONDRIAL"/>
    <property type="match status" value="1"/>
</dbReference>
<dbReference type="Pfam" id="PF00355">
    <property type="entry name" value="Rieske"/>
    <property type="match status" value="1"/>
</dbReference>
<evidence type="ECO:0000256" key="6">
    <source>
        <dbReference type="ARBA" id="ARBA00023014"/>
    </source>
</evidence>
<dbReference type="GO" id="GO:0004497">
    <property type="term" value="F:monooxygenase activity"/>
    <property type="evidence" value="ECO:0007669"/>
    <property type="project" value="UniProtKB-ARBA"/>
</dbReference>
<comment type="caution">
    <text evidence="12">The sequence shown here is derived from an EMBL/GenBank/DDBJ whole genome shotgun (WGS) entry which is preliminary data.</text>
</comment>
<keyword evidence="10" id="KW-0732">Signal</keyword>
<dbReference type="InterPro" id="IPR017941">
    <property type="entry name" value="Rieske_2Fe-2S"/>
</dbReference>
<keyword evidence="5" id="KW-0408">Iron</keyword>
<evidence type="ECO:0000259" key="11">
    <source>
        <dbReference type="PROSITE" id="PS51296"/>
    </source>
</evidence>
<keyword evidence="13" id="KW-1185">Reference proteome</keyword>
<accession>A0A8J3JSJ5</accession>
<feature type="domain" description="Rieske" evidence="11">
    <location>
        <begin position="39"/>
        <end position="131"/>
    </location>
</feature>
<evidence type="ECO:0000256" key="4">
    <source>
        <dbReference type="ARBA" id="ARBA00022723"/>
    </source>
</evidence>
<dbReference type="GO" id="GO:0051537">
    <property type="term" value="F:2 iron, 2 sulfur cluster binding"/>
    <property type="evidence" value="ECO:0007669"/>
    <property type="project" value="UniProtKB-KW"/>
</dbReference>
<keyword evidence="7" id="KW-1015">Disulfide bond</keyword>
<dbReference type="GO" id="GO:0016020">
    <property type="term" value="C:membrane"/>
    <property type="evidence" value="ECO:0007669"/>
    <property type="project" value="InterPro"/>
</dbReference>
<evidence type="ECO:0000256" key="9">
    <source>
        <dbReference type="ARBA" id="ARBA00034078"/>
    </source>
</evidence>
<feature type="chain" id="PRO_5035284239" description="Cytochrome bc1 complex Rieske iron-sulfur subunit" evidence="10">
    <location>
        <begin position="22"/>
        <end position="132"/>
    </location>
</feature>
<keyword evidence="4" id="KW-0479">Metal-binding</keyword>
<dbReference type="PROSITE" id="PS51296">
    <property type="entry name" value="RIESKE"/>
    <property type="match status" value="1"/>
</dbReference>
<keyword evidence="6" id="KW-0411">Iron-sulfur</keyword>
<dbReference type="InterPro" id="IPR014349">
    <property type="entry name" value="Rieske_Fe-S_prot"/>
</dbReference>
<evidence type="ECO:0000256" key="10">
    <source>
        <dbReference type="SAM" id="SignalP"/>
    </source>
</evidence>
<gene>
    <name evidence="12" type="ORF">Cba03nite_72620</name>
</gene>
<dbReference type="Gene3D" id="2.102.10.10">
    <property type="entry name" value="Rieske [2Fe-2S] iron-sulphur domain"/>
    <property type="match status" value="1"/>
</dbReference>
<evidence type="ECO:0000313" key="12">
    <source>
        <dbReference type="EMBL" id="GIF85913.1"/>
    </source>
</evidence>
<dbReference type="SUPFAM" id="SSF50022">
    <property type="entry name" value="ISP domain"/>
    <property type="match status" value="1"/>
</dbReference>
<dbReference type="EMBL" id="BONF01000055">
    <property type="protein sequence ID" value="GIF85913.1"/>
    <property type="molecule type" value="Genomic_DNA"/>
</dbReference>
<evidence type="ECO:0000313" key="13">
    <source>
        <dbReference type="Proteomes" id="UP000601223"/>
    </source>
</evidence>
<dbReference type="GO" id="GO:0046872">
    <property type="term" value="F:metal ion binding"/>
    <property type="evidence" value="ECO:0007669"/>
    <property type="project" value="UniProtKB-KW"/>
</dbReference>
<evidence type="ECO:0000256" key="8">
    <source>
        <dbReference type="ARBA" id="ARBA00029586"/>
    </source>
</evidence>
<name>A0A8J3JSJ5_9ACTN</name>
<comment type="cofactor">
    <cofactor evidence="9">
        <name>[2Fe-2S] cluster</name>
        <dbReference type="ChEBI" id="CHEBI:190135"/>
    </cofactor>
</comment>
<keyword evidence="3" id="KW-0001">2Fe-2S</keyword>
<dbReference type="InterPro" id="IPR036922">
    <property type="entry name" value="Rieske_2Fe-2S_sf"/>
</dbReference>
<dbReference type="AlphaFoldDB" id="A0A8J3JSJ5"/>
<dbReference type="FunFam" id="2.102.10.10:FF:000016">
    <property type="entry name" value="Nitrite reductase/ring-hydroxylating ferredoxin subunit"/>
    <property type="match status" value="1"/>
</dbReference>
<feature type="signal peptide" evidence="10">
    <location>
        <begin position="1"/>
        <end position="21"/>
    </location>
</feature>
<organism evidence="12 13">
    <name type="scientific">Catellatospora bangladeshensis</name>
    <dbReference type="NCBI Taxonomy" id="310355"/>
    <lineage>
        <taxon>Bacteria</taxon>
        <taxon>Bacillati</taxon>
        <taxon>Actinomycetota</taxon>
        <taxon>Actinomycetes</taxon>
        <taxon>Micromonosporales</taxon>
        <taxon>Micromonosporaceae</taxon>
        <taxon>Catellatospora</taxon>
    </lineage>
</organism>
<evidence type="ECO:0000256" key="7">
    <source>
        <dbReference type="ARBA" id="ARBA00023157"/>
    </source>
</evidence>
<evidence type="ECO:0000256" key="3">
    <source>
        <dbReference type="ARBA" id="ARBA00022714"/>
    </source>
</evidence>
<evidence type="ECO:0000256" key="2">
    <source>
        <dbReference type="ARBA" id="ARBA00015816"/>
    </source>
</evidence>
<protein>
    <recommendedName>
        <fullName evidence="2">Cytochrome bc1 complex Rieske iron-sulfur subunit</fullName>
    </recommendedName>
    <alternativeName>
        <fullName evidence="8">Cytochrome bc1 reductase complex subunit QcrA</fullName>
    </alternativeName>
</protein>
<dbReference type="PRINTS" id="PR00162">
    <property type="entry name" value="RIESKE"/>
</dbReference>
<dbReference type="CDD" id="cd03467">
    <property type="entry name" value="Rieske"/>
    <property type="match status" value="1"/>
</dbReference>
<dbReference type="GO" id="GO:0016705">
    <property type="term" value="F:oxidoreductase activity, acting on paired donors, with incorporation or reduction of molecular oxygen"/>
    <property type="evidence" value="ECO:0007669"/>
    <property type="project" value="UniProtKB-ARBA"/>
</dbReference>
<evidence type="ECO:0000256" key="5">
    <source>
        <dbReference type="ARBA" id="ARBA00023004"/>
    </source>
</evidence>
<reference evidence="12 13" key="1">
    <citation type="submission" date="2021-01" db="EMBL/GenBank/DDBJ databases">
        <title>Whole genome shotgun sequence of Catellatospora bangladeshensis NBRC 107357.</title>
        <authorList>
            <person name="Komaki H."/>
            <person name="Tamura T."/>
        </authorList>
    </citation>
    <scope>NUCLEOTIDE SEQUENCE [LARGE SCALE GENOMIC DNA]</scope>
    <source>
        <strain evidence="12 13">NBRC 107357</strain>
    </source>
</reference>